<dbReference type="Pfam" id="PF00121">
    <property type="entry name" value="TIM"/>
    <property type="match status" value="1"/>
</dbReference>
<dbReference type="OrthoDB" id="6715177at2759"/>
<dbReference type="OMA" id="STYCPQF"/>
<dbReference type="FunFam" id="3.20.20.70:FF:000016">
    <property type="entry name" value="Triosephosphate isomerase"/>
    <property type="match status" value="1"/>
</dbReference>
<dbReference type="GO" id="GO:0005829">
    <property type="term" value="C:cytosol"/>
    <property type="evidence" value="ECO:0007669"/>
    <property type="project" value="TreeGrafter"/>
</dbReference>
<dbReference type="HAMAP" id="MF_00147_B">
    <property type="entry name" value="TIM_B"/>
    <property type="match status" value="1"/>
</dbReference>
<gene>
    <name evidence="12" type="ORF">THAOC_02438</name>
</gene>
<evidence type="ECO:0000256" key="3">
    <source>
        <dbReference type="ARBA" id="ARBA00007422"/>
    </source>
</evidence>
<dbReference type="InterPro" id="IPR000652">
    <property type="entry name" value="Triosephosphate_isomerase"/>
</dbReference>
<evidence type="ECO:0000256" key="5">
    <source>
        <dbReference type="ARBA" id="ARBA00022432"/>
    </source>
</evidence>
<reference evidence="12 13" key="1">
    <citation type="journal article" date="2012" name="Genome Biol.">
        <title>Genome and low-iron response of an oceanic diatom adapted to chronic iron limitation.</title>
        <authorList>
            <person name="Lommer M."/>
            <person name="Specht M."/>
            <person name="Roy A.S."/>
            <person name="Kraemer L."/>
            <person name="Andreson R."/>
            <person name="Gutowska M.A."/>
            <person name="Wolf J."/>
            <person name="Bergner S.V."/>
            <person name="Schilhabel M.B."/>
            <person name="Klostermeier U.C."/>
            <person name="Beiko R.G."/>
            <person name="Rosenstiel P."/>
            <person name="Hippler M."/>
            <person name="Laroche J."/>
        </authorList>
    </citation>
    <scope>NUCLEOTIDE SEQUENCE [LARGE SCALE GENOMIC DNA]</scope>
    <source>
        <strain evidence="12 13">CCMP1005</strain>
    </source>
</reference>
<evidence type="ECO:0000256" key="7">
    <source>
        <dbReference type="ARBA" id="ARBA00023235"/>
    </source>
</evidence>
<comment type="similarity">
    <text evidence="3 10">Belongs to the triosephosphate isomerase family.</text>
</comment>
<dbReference type="PANTHER" id="PTHR21139:SF2">
    <property type="entry name" value="TRIOSEPHOSPHATE ISOMERASE"/>
    <property type="match status" value="1"/>
</dbReference>
<evidence type="ECO:0000313" key="12">
    <source>
        <dbReference type="EMBL" id="EJK75826.1"/>
    </source>
</evidence>
<dbReference type="PROSITE" id="PS00171">
    <property type="entry name" value="TIM_1"/>
    <property type="match status" value="1"/>
</dbReference>
<dbReference type="InterPro" id="IPR020861">
    <property type="entry name" value="Triosephosphate_isomerase_AS"/>
</dbReference>
<dbReference type="InterPro" id="IPR022896">
    <property type="entry name" value="TrioseP_Isoase_bac/euk"/>
</dbReference>
<comment type="catalytic activity">
    <reaction evidence="8">
        <text>D-glyceraldehyde 3-phosphate = dihydroxyacetone phosphate</text>
        <dbReference type="Rhea" id="RHEA:18585"/>
        <dbReference type="ChEBI" id="CHEBI:57642"/>
        <dbReference type="ChEBI" id="CHEBI:59776"/>
        <dbReference type="EC" id="5.3.1.1"/>
    </reaction>
    <physiologicalReaction direction="left-to-right" evidence="8">
        <dbReference type="Rhea" id="RHEA:18586"/>
    </physiologicalReaction>
</comment>
<sequence length="315" mass="33802">MKLLLGLTMIGQTLAFTTRSASVASKRIGSSLRMASSRPYLIGGNWKANGTVASVEKLVAEFNAAGPIPPNTDVVIGAPFIHIPMLLNTLRPDIKVAAQNSALTGTGAHTGEVCASQLKDLGLEWVILGHSERREGFGMAGEDSKLVADKTKLAIDEGLKVMFCIGEKKEEREAGTTMDVCAEQMAPLAEILSEDEWANVSIAYEPVWAIGTGLTATPEMAQETHANIRQWVAANVSQKVADAVQIQYGGSMNGGNAKALLAENDIDGGLIGGDHSSWSFSTSSTGPEHRSRHKKLLQFCTYMTIQRETRQRSVM</sequence>
<keyword evidence="7 10" id="KW-0413">Isomerase</keyword>
<dbReference type="Gene3D" id="3.20.20.70">
    <property type="entry name" value="Aldolase class I"/>
    <property type="match status" value="1"/>
</dbReference>
<dbReference type="GO" id="GO:0004807">
    <property type="term" value="F:triose-phosphate isomerase activity"/>
    <property type="evidence" value="ECO:0007669"/>
    <property type="project" value="UniProtKB-EC"/>
</dbReference>
<protein>
    <recommendedName>
        <fullName evidence="10">Triosephosphate isomerase</fullName>
        <ecNumber evidence="10">5.3.1.1</ecNumber>
    </recommendedName>
</protein>
<dbReference type="GO" id="GO:0006096">
    <property type="term" value="P:glycolytic process"/>
    <property type="evidence" value="ECO:0007669"/>
    <property type="project" value="UniProtKB-UniPathway"/>
</dbReference>
<evidence type="ECO:0000256" key="6">
    <source>
        <dbReference type="ARBA" id="ARBA00023152"/>
    </source>
</evidence>
<evidence type="ECO:0000256" key="10">
    <source>
        <dbReference type="RuleBase" id="RU363013"/>
    </source>
</evidence>
<dbReference type="EMBL" id="AGNL01002700">
    <property type="protein sequence ID" value="EJK75826.1"/>
    <property type="molecule type" value="Genomic_DNA"/>
</dbReference>
<keyword evidence="13" id="KW-1185">Reference proteome</keyword>
<keyword evidence="6 10" id="KW-0324">Glycolysis</keyword>
<comment type="pathway">
    <text evidence="1 10">Carbohydrate degradation; glycolysis; D-glyceraldehyde 3-phosphate from glycerone phosphate: step 1/1.</text>
</comment>
<evidence type="ECO:0000256" key="9">
    <source>
        <dbReference type="ARBA" id="ARBA00056661"/>
    </source>
</evidence>
<name>K0TM27_THAOC</name>
<dbReference type="AlphaFoldDB" id="K0TM27"/>
<dbReference type="PANTHER" id="PTHR21139">
    <property type="entry name" value="TRIOSEPHOSPHATE ISOMERASE"/>
    <property type="match status" value="1"/>
</dbReference>
<accession>K0TM27</accession>
<keyword evidence="5 10" id="KW-0312">Gluconeogenesis</keyword>
<dbReference type="GO" id="GO:0019563">
    <property type="term" value="P:glycerol catabolic process"/>
    <property type="evidence" value="ECO:0007669"/>
    <property type="project" value="TreeGrafter"/>
</dbReference>
<keyword evidence="11" id="KW-0732">Signal</keyword>
<comment type="subunit">
    <text evidence="4">Homodimer.</text>
</comment>
<dbReference type="UniPathway" id="UPA00109">
    <property type="reaction ID" value="UER00189"/>
</dbReference>
<dbReference type="EC" id="5.3.1.1" evidence="10"/>
<dbReference type="PROSITE" id="PS51440">
    <property type="entry name" value="TIM_2"/>
    <property type="match status" value="1"/>
</dbReference>
<comment type="function">
    <text evidence="9">Catalyzes the interconversion of glyceraldehyde 3-phosphate and dihydroxyacetone phosphate in the glycolytic and gluconeogenic pathways.</text>
</comment>
<feature type="signal peptide" evidence="11">
    <location>
        <begin position="1"/>
        <end position="15"/>
    </location>
</feature>
<dbReference type="NCBIfam" id="TIGR00419">
    <property type="entry name" value="tim"/>
    <property type="match status" value="1"/>
</dbReference>
<evidence type="ECO:0000256" key="2">
    <source>
        <dbReference type="ARBA" id="ARBA00004742"/>
    </source>
</evidence>
<dbReference type="SUPFAM" id="SSF51351">
    <property type="entry name" value="Triosephosphate isomerase (TIM)"/>
    <property type="match status" value="1"/>
</dbReference>
<dbReference type="CDD" id="cd00311">
    <property type="entry name" value="TIM"/>
    <property type="match status" value="1"/>
</dbReference>
<evidence type="ECO:0000313" key="13">
    <source>
        <dbReference type="Proteomes" id="UP000266841"/>
    </source>
</evidence>
<dbReference type="GO" id="GO:0006094">
    <property type="term" value="P:gluconeogenesis"/>
    <property type="evidence" value="ECO:0007669"/>
    <property type="project" value="UniProtKB-UniPathway"/>
</dbReference>
<evidence type="ECO:0000256" key="1">
    <source>
        <dbReference type="ARBA" id="ARBA00004680"/>
    </source>
</evidence>
<comment type="caution">
    <text evidence="12">The sequence shown here is derived from an EMBL/GenBank/DDBJ whole genome shotgun (WGS) entry which is preliminary data.</text>
</comment>
<dbReference type="UniPathway" id="UPA00138"/>
<dbReference type="InterPro" id="IPR035990">
    <property type="entry name" value="TIM_sf"/>
</dbReference>
<dbReference type="GO" id="GO:0046166">
    <property type="term" value="P:glyceraldehyde-3-phosphate biosynthetic process"/>
    <property type="evidence" value="ECO:0007669"/>
    <property type="project" value="TreeGrafter"/>
</dbReference>
<organism evidence="12 13">
    <name type="scientific">Thalassiosira oceanica</name>
    <name type="common">Marine diatom</name>
    <dbReference type="NCBI Taxonomy" id="159749"/>
    <lineage>
        <taxon>Eukaryota</taxon>
        <taxon>Sar</taxon>
        <taxon>Stramenopiles</taxon>
        <taxon>Ochrophyta</taxon>
        <taxon>Bacillariophyta</taxon>
        <taxon>Coscinodiscophyceae</taxon>
        <taxon>Thalassiosirophycidae</taxon>
        <taxon>Thalassiosirales</taxon>
        <taxon>Thalassiosiraceae</taxon>
        <taxon>Thalassiosira</taxon>
    </lineage>
</organism>
<dbReference type="eggNOG" id="KOG1643">
    <property type="taxonomic scope" value="Eukaryota"/>
</dbReference>
<evidence type="ECO:0000256" key="11">
    <source>
        <dbReference type="SAM" id="SignalP"/>
    </source>
</evidence>
<proteinExistence type="inferred from homology"/>
<dbReference type="InterPro" id="IPR013785">
    <property type="entry name" value="Aldolase_TIM"/>
</dbReference>
<feature type="chain" id="PRO_5012113225" description="Triosephosphate isomerase" evidence="11">
    <location>
        <begin position="16"/>
        <end position="315"/>
    </location>
</feature>
<dbReference type="Proteomes" id="UP000266841">
    <property type="component" value="Unassembled WGS sequence"/>
</dbReference>
<evidence type="ECO:0000256" key="4">
    <source>
        <dbReference type="ARBA" id="ARBA00011738"/>
    </source>
</evidence>
<evidence type="ECO:0000256" key="8">
    <source>
        <dbReference type="ARBA" id="ARBA00052432"/>
    </source>
</evidence>
<comment type="pathway">
    <text evidence="2 10">Carbohydrate biosynthesis; gluconeogenesis.</text>
</comment>